<dbReference type="GO" id="GO:0000981">
    <property type="term" value="F:DNA-binding transcription factor activity, RNA polymerase II-specific"/>
    <property type="evidence" value="ECO:0007669"/>
    <property type="project" value="TreeGrafter"/>
</dbReference>
<dbReference type="GO" id="GO:0005634">
    <property type="term" value="C:nucleus"/>
    <property type="evidence" value="ECO:0007669"/>
    <property type="project" value="UniProtKB-SubCell"/>
</dbReference>
<dbReference type="OrthoDB" id="651283at2759"/>
<reference evidence="9" key="1">
    <citation type="submission" date="2013-01" db="EMBL/GenBank/DDBJ databases">
        <title>Draft Genome Sequence of a Mulberry Tree, Morus notabilis C.K. Schneid.</title>
        <authorList>
            <person name="He N."/>
            <person name="Zhao S."/>
        </authorList>
    </citation>
    <scope>NUCLEOTIDE SEQUENCE</scope>
</reference>
<dbReference type="GO" id="GO:0000978">
    <property type="term" value="F:RNA polymerase II cis-regulatory region sequence-specific DNA binding"/>
    <property type="evidence" value="ECO:0007669"/>
    <property type="project" value="TreeGrafter"/>
</dbReference>
<feature type="region of interest" description="Disordered" evidence="6">
    <location>
        <begin position="129"/>
        <end position="148"/>
    </location>
</feature>
<dbReference type="GO" id="GO:0046983">
    <property type="term" value="F:protein dimerization activity"/>
    <property type="evidence" value="ECO:0007669"/>
    <property type="project" value="InterPro"/>
</dbReference>
<dbReference type="InterPro" id="IPR045843">
    <property type="entry name" value="IND-like"/>
</dbReference>
<dbReference type="STRING" id="981085.W9SGA0"/>
<dbReference type="CDD" id="cd11454">
    <property type="entry name" value="bHLH_AtIND_like"/>
    <property type="match status" value="1"/>
</dbReference>
<dbReference type="FunFam" id="4.10.280.10:FF:000022">
    <property type="entry name" value="Basic helix-loop-helix transcription factor"/>
    <property type="match status" value="1"/>
</dbReference>
<dbReference type="Gene3D" id="4.10.280.10">
    <property type="entry name" value="Helix-loop-helix DNA-binding domain"/>
    <property type="match status" value="1"/>
</dbReference>
<organism evidence="8 9">
    <name type="scientific">Morus notabilis</name>
    <dbReference type="NCBI Taxonomy" id="981085"/>
    <lineage>
        <taxon>Eukaryota</taxon>
        <taxon>Viridiplantae</taxon>
        <taxon>Streptophyta</taxon>
        <taxon>Embryophyta</taxon>
        <taxon>Tracheophyta</taxon>
        <taxon>Spermatophyta</taxon>
        <taxon>Magnoliopsida</taxon>
        <taxon>eudicotyledons</taxon>
        <taxon>Gunneridae</taxon>
        <taxon>Pentapetalae</taxon>
        <taxon>rosids</taxon>
        <taxon>fabids</taxon>
        <taxon>Rosales</taxon>
        <taxon>Moraceae</taxon>
        <taxon>Moreae</taxon>
        <taxon>Morus</taxon>
    </lineage>
</organism>
<evidence type="ECO:0000256" key="4">
    <source>
        <dbReference type="ARBA" id="ARBA00023163"/>
    </source>
</evidence>
<evidence type="ECO:0000256" key="5">
    <source>
        <dbReference type="ARBA" id="ARBA00023242"/>
    </source>
</evidence>
<dbReference type="PANTHER" id="PTHR16223:SF274">
    <property type="entry name" value="TRANSCRIPTION FACTOR BHLH84"/>
    <property type="match status" value="1"/>
</dbReference>
<proteinExistence type="predicted"/>
<name>W9SGA0_9ROSA</name>
<dbReference type="PROSITE" id="PS50888">
    <property type="entry name" value="BHLH"/>
    <property type="match status" value="1"/>
</dbReference>
<evidence type="ECO:0000256" key="2">
    <source>
        <dbReference type="ARBA" id="ARBA00023015"/>
    </source>
</evidence>
<feature type="region of interest" description="Disordered" evidence="6">
    <location>
        <begin position="189"/>
        <end position="219"/>
    </location>
</feature>
<evidence type="ECO:0000256" key="6">
    <source>
        <dbReference type="SAM" id="MobiDB-lite"/>
    </source>
</evidence>
<keyword evidence="3" id="KW-0238">DNA-binding</keyword>
<accession>W9SGA0</accession>
<evidence type="ECO:0000313" key="9">
    <source>
        <dbReference type="Proteomes" id="UP000030645"/>
    </source>
</evidence>
<gene>
    <name evidence="8" type="ORF">L484_000907</name>
</gene>
<comment type="subcellular location">
    <subcellularLocation>
        <location evidence="1">Nucleus</location>
    </subcellularLocation>
</comment>
<dbReference type="InterPro" id="IPR011598">
    <property type="entry name" value="bHLH_dom"/>
</dbReference>
<keyword evidence="2" id="KW-0805">Transcription regulation</keyword>
<dbReference type="Pfam" id="PF00010">
    <property type="entry name" value="HLH"/>
    <property type="match status" value="1"/>
</dbReference>
<evidence type="ECO:0000256" key="3">
    <source>
        <dbReference type="ARBA" id="ARBA00023125"/>
    </source>
</evidence>
<dbReference type="EMBL" id="KE346232">
    <property type="protein sequence ID" value="EXC31114.1"/>
    <property type="molecule type" value="Genomic_DNA"/>
</dbReference>
<dbReference type="eggNOG" id="ENOG502R684">
    <property type="taxonomic scope" value="Eukaryota"/>
</dbReference>
<sequence length="301" mass="33953">MGGKRQERQNLRWDLLTLIKLLRFCSTFVFGYIRQFLQLIHYLGEKLNSSPLAPCEGDVVMRNNDQFLSVEGGHRHQCLNQDFVSNGNYGGNNQPAVSHNAMLHEELTVENGSRFRNSYMKRSRSTPIIPAEYGQDPKNKRNVKSRKNAAQKLAMSDYNEKDGNAKAPISPNSFYSAGEYPNASHEELGGVAWSSSPKGSPALNLNGKKRATRGSATDPQSVYARKRREKINERLKILQNLVPNGTKVDISTMLEEAVQYVKFLQLQIKLLSSDDLRMYAPLAYNGMDIGLNLRNIFAPRQ</sequence>
<keyword evidence="5" id="KW-0539">Nucleus</keyword>
<dbReference type="GO" id="GO:0048766">
    <property type="term" value="P:root hair initiation"/>
    <property type="evidence" value="ECO:0007669"/>
    <property type="project" value="UniProtKB-ARBA"/>
</dbReference>
<dbReference type="Proteomes" id="UP000030645">
    <property type="component" value="Unassembled WGS sequence"/>
</dbReference>
<keyword evidence="9" id="KW-1185">Reference proteome</keyword>
<dbReference type="PANTHER" id="PTHR16223">
    <property type="entry name" value="TRANSCRIPTION FACTOR BHLH83-RELATED"/>
    <property type="match status" value="1"/>
</dbReference>
<evidence type="ECO:0000256" key="1">
    <source>
        <dbReference type="ARBA" id="ARBA00004123"/>
    </source>
</evidence>
<dbReference type="SUPFAM" id="SSF47459">
    <property type="entry name" value="HLH, helix-loop-helix DNA-binding domain"/>
    <property type="match status" value="1"/>
</dbReference>
<dbReference type="AlphaFoldDB" id="W9SGA0"/>
<dbReference type="KEGG" id="mnt:21384528"/>
<keyword evidence="4" id="KW-0804">Transcription</keyword>
<feature type="domain" description="BHLH" evidence="7">
    <location>
        <begin position="215"/>
        <end position="264"/>
    </location>
</feature>
<protein>
    <submittedName>
        <fullName evidence="8">Transcription factor bHLH84</fullName>
    </submittedName>
</protein>
<evidence type="ECO:0000313" key="8">
    <source>
        <dbReference type="EMBL" id="EXC31114.1"/>
    </source>
</evidence>
<dbReference type="InterPro" id="IPR036638">
    <property type="entry name" value="HLH_DNA-bd_sf"/>
</dbReference>
<evidence type="ECO:0000259" key="7">
    <source>
        <dbReference type="PROSITE" id="PS50888"/>
    </source>
</evidence>
<dbReference type="SMART" id="SM00353">
    <property type="entry name" value="HLH"/>
    <property type="match status" value="1"/>
</dbReference>